<evidence type="ECO:0000313" key="3">
    <source>
        <dbReference type="Proteomes" id="UP000664521"/>
    </source>
</evidence>
<feature type="region of interest" description="Disordered" evidence="1">
    <location>
        <begin position="1"/>
        <end position="129"/>
    </location>
</feature>
<dbReference type="AlphaFoldDB" id="A0A8H3ETI2"/>
<reference evidence="2" key="1">
    <citation type="submission" date="2021-03" db="EMBL/GenBank/DDBJ databases">
        <authorList>
            <person name="Tagirdzhanova G."/>
        </authorList>
    </citation>
    <scope>NUCLEOTIDE SEQUENCE</scope>
</reference>
<comment type="caution">
    <text evidence="2">The sequence shown here is derived from an EMBL/GenBank/DDBJ whole genome shotgun (WGS) entry which is preliminary data.</text>
</comment>
<gene>
    <name evidence="2" type="ORF">HETSPECPRED_000942</name>
</gene>
<feature type="compositionally biased region" description="Low complexity" evidence="1">
    <location>
        <begin position="93"/>
        <end position="106"/>
    </location>
</feature>
<keyword evidence="3" id="KW-1185">Reference proteome</keyword>
<feature type="compositionally biased region" description="Polar residues" evidence="1">
    <location>
        <begin position="28"/>
        <end position="47"/>
    </location>
</feature>
<dbReference type="NCBIfam" id="TIGR02453">
    <property type="entry name" value="TIGR02453 family protein"/>
    <property type="match status" value="1"/>
</dbReference>
<organism evidence="2 3">
    <name type="scientific">Heterodermia speciosa</name>
    <dbReference type="NCBI Taxonomy" id="116794"/>
    <lineage>
        <taxon>Eukaryota</taxon>
        <taxon>Fungi</taxon>
        <taxon>Dikarya</taxon>
        <taxon>Ascomycota</taxon>
        <taxon>Pezizomycotina</taxon>
        <taxon>Lecanoromycetes</taxon>
        <taxon>OSLEUM clade</taxon>
        <taxon>Lecanoromycetidae</taxon>
        <taxon>Caliciales</taxon>
        <taxon>Physciaceae</taxon>
        <taxon>Heterodermia</taxon>
    </lineage>
</organism>
<dbReference type="Pfam" id="PF09365">
    <property type="entry name" value="DUF2461"/>
    <property type="match status" value="1"/>
</dbReference>
<feature type="compositionally biased region" description="Acidic residues" evidence="1">
    <location>
        <begin position="78"/>
        <end position="92"/>
    </location>
</feature>
<feature type="region of interest" description="Disordered" evidence="1">
    <location>
        <begin position="422"/>
        <end position="454"/>
    </location>
</feature>
<dbReference type="Proteomes" id="UP000664521">
    <property type="component" value="Unassembled WGS sequence"/>
</dbReference>
<dbReference type="OrthoDB" id="2537769at2759"/>
<feature type="compositionally biased region" description="Low complexity" evidence="1">
    <location>
        <begin position="7"/>
        <end position="21"/>
    </location>
</feature>
<name>A0A8H3ETI2_9LECA</name>
<dbReference type="PANTHER" id="PTHR36452">
    <property type="entry name" value="CHROMOSOME 12, WHOLE GENOME SHOTGUN SEQUENCE"/>
    <property type="match status" value="1"/>
</dbReference>
<feature type="compositionally biased region" description="Low complexity" evidence="1">
    <location>
        <begin position="48"/>
        <end position="64"/>
    </location>
</feature>
<sequence length="454" mass="49862">MPRRIIPSTSSATASPTSKSTPLKRSHAASNGNTTSTPASRQSSRLRSSPIAASTTKKATPKKSQFFHQDSTISEPASEIEGEASGYEDEDASASAVSSLPASDSDTASEAEPSSDDDAPRKKRKVARMKGAVVKKIQVKTDENGAVVGSKGQELWRPGVKSKLAPGEALFVPLPKAREEGKIKYRDDWIHENTLLFLGELKRNNDREWLKVHDADYRQSKKDFDSFVECLTEKVIEKDETIPELPPKDLTFRIYRDVRFSSDPTPYKTHFSAAWSRTGRKGPYAAYYVQIAPSGSFLGAGLWHPDAAPLALLRRDIDRKSHKLKQVLLDDQIRKEFLGGAKAKEGDCVSKFAALNKENALKTKPKGYDAENPNITLLKLRNFTIGRKLKDDEIVGQGGLKRIADLIGVLVPFVTYLNSIIMPDNPDGSDSDPEEEGGEDEEDDGAESDVEDGV</sequence>
<dbReference type="PANTHER" id="PTHR36452:SF1">
    <property type="entry name" value="DUF2461 DOMAIN-CONTAINING PROTEIN"/>
    <property type="match status" value="1"/>
</dbReference>
<evidence type="ECO:0000256" key="1">
    <source>
        <dbReference type="SAM" id="MobiDB-lite"/>
    </source>
</evidence>
<feature type="compositionally biased region" description="Acidic residues" evidence="1">
    <location>
        <begin position="427"/>
        <end position="454"/>
    </location>
</feature>
<dbReference type="InterPro" id="IPR012808">
    <property type="entry name" value="CHP02453"/>
</dbReference>
<accession>A0A8H3ETI2</accession>
<dbReference type="EMBL" id="CAJPDS010000011">
    <property type="protein sequence ID" value="CAF9912451.1"/>
    <property type="molecule type" value="Genomic_DNA"/>
</dbReference>
<feature type="compositionally biased region" description="Polar residues" evidence="1">
    <location>
        <begin position="66"/>
        <end position="75"/>
    </location>
</feature>
<proteinExistence type="predicted"/>
<feature type="compositionally biased region" description="Acidic residues" evidence="1">
    <location>
        <begin position="107"/>
        <end position="117"/>
    </location>
</feature>
<protein>
    <submittedName>
        <fullName evidence="2">Uncharacterized protein</fullName>
    </submittedName>
</protein>
<evidence type="ECO:0000313" key="2">
    <source>
        <dbReference type="EMBL" id="CAF9912451.1"/>
    </source>
</evidence>